<keyword evidence="2" id="KW-1185">Reference proteome</keyword>
<protein>
    <submittedName>
        <fullName evidence="1">Uncharacterized protein</fullName>
    </submittedName>
</protein>
<dbReference type="STRING" id="224013.ACX27_19215"/>
<proteinExistence type="predicted"/>
<dbReference type="RefSeq" id="WP_062295021.1">
    <property type="nucleotide sequence ID" value="NZ_CP012036.1"/>
</dbReference>
<evidence type="ECO:0000313" key="2">
    <source>
        <dbReference type="Proteomes" id="UP000062645"/>
    </source>
</evidence>
<sequence>MGESKQNSRIFGVTQNLRSHYIQILLIHDCEILNAESTLLHLSESNFEKKLYANAIAQTIIHDANHFDTCE</sequence>
<dbReference type="AlphaFoldDB" id="A0A0M4ST87"/>
<dbReference type="PATRIC" id="fig|224013.5.peg.4593"/>
<accession>A0A0M4ST87</accession>
<name>A0A0M4ST87_9NOSO</name>
<reference evidence="1 2" key="2">
    <citation type="journal article" date="2016" name="Genome Announc.">
        <title>Draft Genome Sequence of the N2-Fixing Cyanobacterium Nostoc piscinale CENA21, Isolated from the Brazilian Amazon Floodplain.</title>
        <authorList>
            <person name="Leao T."/>
            <person name="Guimaraes P.I."/>
            <person name="de Melo A.G."/>
            <person name="Ramos R.T."/>
            <person name="Leao P.N."/>
            <person name="Silva A."/>
            <person name="Fiore M.F."/>
            <person name="Schneider M.P."/>
        </authorList>
    </citation>
    <scope>NUCLEOTIDE SEQUENCE [LARGE SCALE GENOMIC DNA]</scope>
    <source>
        <strain evidence="1 2">CENA21</strain>
    </source>
</reference>
<evidence type="ECO:0000313" key="1">
    <source>
        <dbReference type="EMBL" id="ALF54490.1"/>
    </source>
</evidence>
<organism evidence="1 2">
    <name type="scientific">Nostoc piscinale CENA21</name>
    <dbReference type="NCBI Taxonomy" id="224013"/>
    <lineage>
        <taxon>Bacteria</taxon>
        <taxon>Bacillati</taxon>
        <taxon>Cyanobacteriota</taxon>
        <taxon>Cyanophyceae</taxon>
        <taxon>Nostocales</taxon>
        <taxon>Nostocaceae</taxon>
        <taxon>Nostoc</taxon>
    </lineage>
</organism>
<reference evidence="2" key="1">
    <citation type="submission" date="2015-07" db="EMBL/GenBank/DDBJ databases">
        <title>Genome Of Nitrogen-Fixing Cyanobacterium Nostoc piscinale CENA21 From Solimoes/Amazon River Floodplain Sediments And Comparative Genomics To Uncover Biosynthetic Natural Products Potential.</title>
        <authorList>
            <person name="Leao T.F."/>
            <person name="Leao P.N."/>
            <person name="Guimaraes P.I."/>
            <person name="de Melo A.G.C."/>
            <person name="Ramos R.T.J."/>
            <person name="Silva A."/>
            <person name="Fiore M.F."/>
            <person name="Schneider M.P.C."/>
        </authorList>
    </citation>
    <scope>NUCLEOTIDE SEQUENCE [LARGE SCALE GENOMIC DNA]</scope>
    <source>
        <strain evidence="2">CENA21</strain>
    </source>
</reference>
<gene>
    <name evidence="1" type="ORF">ACX27_19215</name>
</gene>
<dbReference type="EMBL" id="CP012036">
    <property type="protein sequence ID" value="ALF54490.1"/>
    <property type="molecule type" value="Genomic_DNA"/>
</dbReference>
<dbReference type="Proteomes" id="UP000062645">
    <property type="component" value="Chromosome"/>
</dbReference>
<dbReference type="KEGG" id="npz:ACX27_19215"/>